<evidence type="ECO:0000313" key="1">
    <source>
        <dbReference type="EMBL" id="CAB4881499.1"/>
    </source>
</evidence>
<gene>
    <name evidence="1" type="ORF">UFOPK3417_01413</name>
</gene>
<dbReference type="AlphaFoldDB" id="A0A6J7EMZ4"/>
<sequence length="62" mass="6615">MTELRLMTPAIERSNVLVSSGATRPTATMALVDMSMLSTDLCVVQLIHSSGIQIQKAANPIT</sequence>
<dbReference type="EMBL" id="CAFBLR010000152">
    <property type="protein sequence ID" value="CAB4881499.1"/>
    <property type="molecule type" value="Genomic_DNA"/>
</dbReference>
<name>A0A6J7EMZ4_9ZZZZ</name>
<reference evidence="1" key="1">
    <citation type="submission" date="2020-05" db="EMBL/GenBank/DDBJ databases">
        <authorList>
            <person name="Chiriac C."/>
            <person name="Salcher M."/>
            <person name="Ghai R."/>
            <person name="Kavagutti S V."/>
        </authorList>
    </citation>
    <scope>NUCLEOTIDE SEQUENCE</scope>
</reference>
<protein>
    <submittedName>
        <fullName evidence="1">Unannotated protein</fullName>
    </submittedName>
</protein>
<organism evidence="1">
    <name type="scientific">freshwater metagenome</name>
    <dbReference type="NCBI Taxonomy" id="449393"/>
    <lineage>
        <taxon>unclassified sequences</taxon>
        <taxon>metagenomes</taxon>
        <taxon>ecological metagenomes</taxon>
    </lineage>
</organism>
<accession>A0A6J7EMZ4</accession>
<proteinExistence type="predicted"/>